<dbReference type="InterPro" id="IPR016195">
    <property type="entry name" value="Pol/histidinol_Pase-like"/>
</dbReference>
<evidence type="ECO:0000313" key="10">
    <source>
        <dbReference type="Proteomes" id="UP000236584"/>
    </source>
</evidence>
<dbReference type="KEGG" id="srub:C2R22_16160"/>
<dbReference type="EC" id="3.1.3.15" evidence="3"/>
<evidence type="ECO:0000256" key="1">
    <source>
        <dbReference type="ARBA" id="ARBA00004970"/>
    </source>
</evidence>
<evidence type="ECO:0000256" key="4">
    <source>
        <dbReference type="ARBA" id="ARBA00022605"/>
    </source>
</evidence>
<evidence type="ECO:0000313" key="9">
    <source>
        <dbReference type="EMBL" id="AUV84023.1"/>
    </source>
</evidence>
<dbReference type="PANTHER" id="PTHR21039:SF0">
    <property type="entry name" value="HISTIDINOL-PHOSPHATASE"/>
    <property type="match status" value="1"/>
</dbReference>
<organism evidence="9 10">
    <name type="scientific">Salinigranum rubrum</name>
    <dbReference type="NCBI Taxonomy" id="755307"/>
    <lineage>
        <taxon>Archaea</taxon>
        <taxon>Methanobacteriati</taxon>
        <taxon>Methanobacteriota</taxon>
        <taxon>Stenosarchaea group</taxon>
        <taxon>Halobacteria</taxon>
        <taxon>Halobacteriales</taxon>
        <taxon>Haloferacaceae</taxon>
        <taxon>Salinigranum</taxon>
    </lineage>
</organism>
<dbReference type="GO" id="GO:0005737">
    <property type="term" value="C:cytoplasm"/>
    <property type="evidence" value="ECO:0007669"/>
    <property type="project" value="TreeGrafter"/>
</dbReference>
<evidence type="ECO:0000256" key="3">
    <source>
        <dbReference type="ARBA" id="ARBA00013085"/>
    </source>
</evidence>
<dbReference type="AlphaFoldDB" id="A0A2I8VQ18"/>
<dbReference type="GeneID" id="35593658"/>
<evidence type="ECO:0000256" key="5">
    <source>
        <dbReference type="ARBA" id="ARBA00022801"/>
    </source>
</evidence>
<dbReference type="GO" id="GO:0004401">
    <property type="term" value="F:histidinol-phosphatase activity"/>
    <property type="evidence" value="ECO:0007669"/>
    <property type="project" value="UniProtKB-EC"/>
</dbReference>
<evidence type="ECO:0000256" key="6">
    <source>
        <dbReference type="ARBA" id="ARBA00023102"/>
    </source>
</evidence>
<keyword evidence="4" id="KW-0028">Amino-acid biosynthesis</keyword>
<keyword evidence="6" id="KW-0368">Histidine biosynthesis</keyword>
<sequence length="255" mass="29178">MADYHVHSNYSDGRFLWSMARAAEEAGFDAVGFADHCTVSDREEAQHTRARMGYNLDRTYERRREALDAFRERFDLPLYDAIEMDYDPRDESVIERFLDEAAFDYTIGSVHYLDGVNVHFESYFGRKSEAERRDFAARYVDELVALAESELFDVAAHPDLLERNPAFRGLLSRDDYVRLAAAFRDSSTIPEINAGRVLDDYGDVHPTAEFLEVLLDHGVELTLGTDSHAPEELAPRARELERVADEYGIDPVRVV</sequence>
<dbReference type="UniPathway" id="UPA00031">
    <property type="reaction ID" value="UER00013"/>
</dbReference>
<evidence type="ECO:0000256" key="2">
    <source>
        <dbReference type="ARBA" id="ARBA00009152"/>
    </source>
</evidence>
<dbReference type="OrthoDB" id="9968at2157"/>
<dbReference type="Proteomes" id="UP000236584">
    <property type="component" value="Chromosome"/>
</dbReference>
<dbReference type="PANTHER" id="PTHR21039">
    <property type="entry name" value="HISTIDINOL PHOSPHATASE-RELATED"/>
    <property type="match status" value="1"/>
</dbReference>
<name>A0A2I8VQ18_9EURY</name>
<dbReference type="Pfam" id="PF02811">
    <property type="entry name" value="PHP"/>
    <property type="match status" value="1"/>
</dbReference>
<comment type="catalytic activity">
    <reaction evidence="7">
        <text>L-histidinol phosphate + H2O = L-histidinol + phosphate</text>
        <dbReference type="Rhea" id="RHEA:14465"/>
        <dbReference type="ChEBI" id="CHEBI:15377"/>
        <dbReference type="ChEBI" id="CHEBI:43474"/>
        <dbReference type="ChEBI" id="CHEBI:57699"/>
        <dbReference type="ChEBI" id="CHEBI:57980"/>
        <dbReference type="EC" id="3.1.3.15"/>
    </reaction>
</comment>
<reference evidence="9 10" key="1">
    <citation type="submission" date="2018-01" db="EMBL/GenBank/DDBJ databases">
        <title>Complete genome sequence of Salinigranum rubrum GX10T, an extremely halophilic archaeon isolated from a marine solar saltern.</title>
        <authorList>
            <person name="Han S."/>
        </authorList>
    </citation>
    <scope>NUCLEOTIDE SEQUENCE [LARGE SCALE GENOMIC DNA]</scope>
    <source>
        <strain evidence="9 10">GX10</strain>
    </source>
</reference>
<dbReference type="SUPFAM" id="SSF89550">
    <property type="entry name" value="PHP domain-like"/>
    <property type="match status" value="1"/>
</dbReference>
<accession>A0A2I8VQ18</accession>
<dbReference type="InterPro" id="IPR010140">
    <property type="entry name" value="Histidinol_P_phosphatase_HisJ"/>
</dbReference>
<gene>
    <name evidence="9" type="ORF">C2R22_16160</name>
</gene>
<dbReference type="Gene3D" id="3.20.20.140">
    <property type="entry name" value="Metal-dependent hydrolases"/>
    <property type="match status" value="1"/>
</dbReference>
<evidence type="ECO:0000256" key="7">
    <source>
        <dbReference type="ARBA" id="ARBA00049158"/>
    </source>
</evidence>
<proteinExistence type="inferred from homology"/>
<protein>
    <recommendedName>
        <fullName evidence="3">histidinol-phosphatase</fullName>
        <ecNumber evidence="3">3.1.3.15</ecNumber>
    </recommendedName>
</protein>
<comment type="similarity">
    <text evidence="2">Belongs to the PHP hydrolase family. HisK subfamily.</text>
</comment>
<dbReference type="InterPro" id="IPR004013">
    <property type="entry name" value="PHP_dom"/>
</dbReference>
<dbReference type="RefSeq" id="WP_103427712.1">
    <property type="nucleotide sequence ID" value="NZ_CP026309.1"/>
</dbReference>
<dbReference type="EMBL" id="CP026309">
    <property type="protein sequence ID" value="AUV84023.1"/>
    <property type="molecule type" value="Genomic_DNA"/>
</dbReference>
<keyword evidence="5" id="KW-0378">Hydrolase</keyword>
<dbReference type="GO" id="GO:0000105">
    <property type="term" value="P:L-histidine biosynthetic process"/>
    <property type="evidence" value="ECO:0007669"/>
    <property type="project" value="UniProtKB-UniPathway"/>
</dbReference>
<comment type="pathway">
    <text evidence="1">Amino-acid biosynthesis; L-histidine biosynthesis; L-histidine from 5-phospho-alpha-D-ribose 1-diphosphate: step 8/9.</text>
</comment>
<feature type="domain" description="PHP" evidence="8">
    <location>
        <begin position="3"/>
        <end position="163"/>
    </location>
</feature>
<keyword evidence="10" id="KW-1185">Reference proteome</keyword>
<evidence type="ECO:0000259" key="8">
    <source>
        <dbReference type="Pfam" id="PF02811"/>
    </source>
</evidence>